<gene>
    <name evidence="4" type="ORF">ACFSE1_04065</name>
</gene>
<proteinExistence type="predicted"/>
<dbReference type="PANTHER" id="PTHR36505">
    <property type="entry name" value="BLR1072 PROTEIN"/>
    <property type="match status" value="1"/>
</dbReference>
<evidence type="ECO:0000313" key="4">
    <source>
        <dbReference type="EMBL" id="MFD1744628.1"/>
    </source>
</evidence>
<name>A0ABW4M2H8_9HYPH</name>
<dbReference type="PANTHER" id="PTHR36505:SF1">
    <property type="entry name" value="BLR1072 PROTEIN"/>
    <property type="match status" value="1"/>
</dbReference>
<feature type="compositionally biased region" description="Polar residues" evidence="1">
    <location>
        <begin position="141"/>
        <end position="150"/>
    </location>
</feature>
<feature type="signal peptide" evidence="2">
    <location>
        <begin position="1"/>
        <end position="21"/>
    </location>
</feature>
<dbReference type="Proteomes" id="UP001597322">
    <property type="component" value="Unassembled WGS sequence"/>
</dbReference>
<feature type="domain" description="PRC-barrel" evidence="3">
    <location>
        <begin position="71"/>
        <end position="126"/>
    </location>
</feature>
<evidence type="ECO:0000313" key="5">
    <source>
        <dbReference type="Proteomes" id="UP001597322"/>
    </source>
</evidence>
<comment type="caution">
    <text evidence="4">The sequence shown here is derived from an EMBL/GenBank/DDBJ whole genome shotgun (WGS) entry which is preliminary data.</text>
</comment>
<feature type="compositionally biased region" description="Low complexity" evidence="1">
    <location>
        <begin position="175"/>
        <end position="191"/>
    </location>
</feature>
<keyword evidence="2" id="KW-0732">Signal</keyword>
<feature type="compositionally biased region" description="Polar residues" evidence="1">
    <location>
        <begin position="162"/>
        <end position="171"/>
    </location>
</feature>
<feature type="region of interest" description="Disordered" evidence="1">
    <location>
        <begin position="25"/>
        <end position="60"/>
    </location>
</feature>
<accession>A0ABW4M2H8</accession>
<dbReference type="Pfam" id="PF05239">
    <property type="entry name" value="PRC"/>
    <property type="match status" value="1"/>
</dbReference>
<feature type="compositionally biased region" description="Low complexity" evidence="1">
    <location>
        <begin position="151"/>
        <end position="161"/>
    </location>
</feature>
<dbReference type="InterPro" id="IPR027275">
    <property type="entry name" value="PRC-brl_dom"/>
</dbReference>
<evidence type="ECO:0000259" key="3">
    <source>
        <dbReference type="Pfam" id="PF05239"/>
    </source>
</evidence>
<dbReference type="RefSeq" id="WP_377396859.1">
    <property type="nucleotide sequence ID" value="NZ_JBHUEQ010000004.1"/>
</dbReference>
<dbReference type="InterPro" id="IPR011033">
    <property type="entry name" value="PRC_barrel-like_sf"/>
</dbReference>
<protein>
    <submittedName>
        <fullName evidence="4">PRC-barrel domain-containing protein</fullName>
    </submittedName>
</protein>
<feature type="compositionally biased region" description="Polar residues" evidence="1">
    <location>
        <begin position="25"/>
        <end position="41"/>
    </location>
</feature>
<evidence type="ECO:0000256" key="2">
    <source>
        <dbReference type="SAM" id="SignalP"/>
    </source>
</evidence>
<feature type="region of interest" description="Disordered" evidence="1">
    <location>
        <begin position="132"/>
        <end position="191"/>
    </location>
</feature>
<dbReference type="EMBL" id="JBHUEQ010000004">
    <property type="protein sequence ID" value="MFD1744628.1"/>
    <property type="molecule type" value="Genomic_DNA"/>
</dbReference>
<keyword evidence="5" id="KW-1185">Reference proteome</keyword>
<dbReference type="Gene3D" id="2.30.30.240">
    <property type="entry name" value="PRC-barrel domain"/>
    <property type="match status" value="1"/>
</dbReference>
<feature type="chain" id="PRO_5045576057" evidence="2">
    <location>
        <begin position="22"/>
        <end position="240"/>
    </location>
</feature>
<reference evidence="5" key="1">
    <citation type="journal article" date="2019" name="Int. J. Syst. Evol. Microbiol.">
        <title>The Global Catalogue of Microorganisms (GCM) 10K type strain sequencing project: providing services to taxonomists for standard genome sequencing and annotation.</title>
        <authorList>
            <consortium name="The Broad Institute Genomics Platform"/>
            <consortium name="The Broad Institute Genome Sequencing Center for Infectious Disease"/>
            <person name="Wu L."/>
            <person name="Ma J."/>
        </authorList>
    </citation>
    <scope>NUCLEOTIDE SEQUENCE [LARGE SCALE GENOMIC DNA]</scope>
    <source>
        <strain evidence="5">CG52</strain>
    </source>
</reference>
<evidence type="ECO:0000256" key="1">
    <source>
        <dbReference type="SAM" id="MobiDB-lite"/>
    </source>
</evidence>
<sequence>MTKKLIAALALSTVLPFAAMAQTTTAPVTPEQGQATNQNNARGGMADVPRSAEATTEGPFVTVPGQGAWKVSDLRGKSVYTTGGESIGSISDVLVSQDGSVNAVILGVGGFLGINEKDVAVDMSALQLGPGMTQKEADQAAANTPAVSGETTASTANNTSNPVPSANTTNGVGMGAQQQNTAAGQGTAAPARNEQMAANNSGSSADAKIGEDGLPERIVLNVTREQLDQAPAFQGMTPAR</sequence>
<organism evidence="4 5">
    <name type="scientific">Rhizobium helianthi</name>
    <dbReference type="NCBI Taxonomy" id="1132695"/>
    <lineage>
        <taxon>Bacteria</taxon>
        <taxon>Pseudomonadati</taxon>
        <taxon>Pseudomonadota</taxon>
        <taxon>Alphaproteobacteria</taxon>
        <taxon>Hyphomicrobiales</taxon>
        <taxon>Rhizobiaceae</taxon>
        <taxon>Rhizobium/Agrobacterium group</taxon>
        <taxon>Rhizobium</taxon>
    </lineage>
</organism>
<dbReference type="SUPFAM" id="SSF50346">
    <property type="entry name" value="PRC-barrel domain"/>
    <property type="match status" value="1"/>
</dbReference>